<evidence type="ECO:0000256" key="3">
    <source>
        <dbReference type="ARBA" id="ARBA00022597"/>
    </source>
</evidence>
<dbReference type="InterPro" id="IPR006059">
    <property type="entry name" value="SBP"/>
</dbReference>
<evidence type="ECO:0000256" key="5">
    <source>
        <dbReference type="SAM" id="SignalP"/>
    </source>
</evidence>
<evidence type="ECO:0008006" key="8">
    <source>
        <dbReference type="Google" id="ProtNLM"/>
    </source>
</evidence>
<proteinExistence type="inferred from homology"/>
<dbReference type="CDD" id="cd13586">
    <property type="entry name" value="PBP2_Maltose_binding_like"/>
    <property type="match status" value="1"/>
</dbReference>
<dbReference type="RefSeq" id="WP_416084973.1">
    <property type="nucleotide sequence ID" value="NZ_JBNATC010000012.1"/>
</dbReference>
<evidence type="ECO:0000256" key="2">
    <source>
        <dbReference type="ARBA" id="ARBA00022448"/>
    </source>
</evidence>
<protein>
    <recommendedName>
        <fullName evidence="8">Maltose ABC transporter substrate-binding protein</fullName>
    </recommendedName>
</protein>
<dbReference type="PROSITE" id="PS51257">
    <property type="entry name" value="PROKAR_LIPOPROTEIN"/>
    <property type="match status" value="1"/>
</dbReference>
<keyword evidence="2" id="KW-0813">Transport</keyword>
<feature type="signal peptide" evidence="5">
    <location>
        <begin position="1"/>
        <end position="19"/>
    </location>
</feature>
<gene>
    <name evidence="6" type="ORF">C0189_04120</name>
</gene>
<evidence type="ECO:0000313" key="7">
    <source>
        <dbReference type="Proteomes" id="UP000237040"/>
    </source>
</evidence>
<dbReference type="AlphaFoldDB" id="A0A2J6WDX1"/>
<dbReference type="Pfam" id="PF13416">
    <property type="entry name" value="SBP_bac_8"/>
    <property type="match status" value="1"/>
</dbReference>
<comment type="caution">
    <text evidence="6">The sequence shown here is derived from an EMBL/GenBank/DDBJ whole genome shotgun (WGS) entry which is preliminary data.</text>
</comment>
<dbReference type="GO" id="GO:0055052">
    <property type="term" value="C:ATP-binding cassette (ABC) transporter complex, substrate-binding subunit-containing"/>
    <property type="evidence" value="ECO:0007669"/>
    <property type="project" value="TreeGrafter"/>
</dbReference>
<name>A0A2J6WDX1_9BACT</name>
<dbReference type="Proteomes" id="UP000237040">
    <property type="component" value="Unassembled WGS sequence"/>
</dbReference>
<dbReference type="SUPFAM" id="SSF53850">
    <property type="entry name" value="Periplasmic binding protein-like II"/>
    <property type="match status" value="1"/>
</dbReference>
<dbReference type="Gene3D" id="3.40.190.10">
    <property type="entry name" value="Periplasmic binding protein-like II"/>
    <property type="match status" value="2"/>
</dbReference>
<dbReference type="PRINTS" id="PR00181">
    <property type="entry name" value="MALTOSEBP"/>
</dbReference>
<keyword evidence="3" id="KW-0762">Sugar transport</keyword>
<evidence type="ECO:0000256" key="4">
    <source>
        <dbReference type="ARBA" id="ARBA00022729"/>
    </source>
</evidence>
<dbReference type="PANTHER" id="PTHR30061">
    <property type="entry name" value="MALTOSE-BINDING PERIPLASMIC PROTEIN"/>
    <property type="match status" value="1"/>
</dbReference>
<evidence type="ECO:0000256" key="1">
    <source>
        <dbReference type="ARBA" id="ARBA00008520"/>
    </source>
</evidence>
<sequence length="402" mass="43825">MKKVLVTVLLVALIASVFAGCKPKAQPVKLTIWHSWSGSELDVLNEAISLYNQKHPEVTIEQLQVPFDQLKNKYQTEAAAGGGPDILVGPADWIGDFTKANLIAPLDSYFDSTFLADYVQGALDQVKYKGHMMAFPESTECVALIYNKSLVSNLPKDTNELITLVDSLTKGDTYGFVYNSGFYFTAGYFFAAGMKLFDENYNAIVNQGNGGVLALNFLKKLASDKHFIVANDYGKADSMFKEGKAAMIINGPWAVGDYTKALGDKVGVAPMPVFADTGNPFAPFVNTKDFFINANINETQKKAAVDFIKFMVSAEIEQKFFEKAKHIPSNVKVNTSSDPIISGFLEQMKTGVSMPIAPEMSAVWDPMQTAIDSVLAGKASPQDAINAAQNTIQNKINAMRGQ</sequence>
<dbReference type="InterPro" id="IPR006060">
    <property type="entry name" value="Maltose/Cyclodextrin-bd"/>
</dbReference>
<evidence type="ECO:0000313" key="6">
    <source>
        <dbReference type="EMBL" id="PMP66996.1"/>
    </source>
</evidence>
<feature type="chain" id="PRO_5014466158" description="Maltose ABC transporter substrate-binding protein" evidence="5">
    <location>
        <begin position="20"/>
        <end position="402"/>
    </location>
</feature>
<dbReference type="GO" id="GO:0042956">
    <property type="term" value="P:maltodextrin transmembrane transport"/>
    <property type="evidence" value="ECO:0007669"/>
    <property type="project" value="TreeGrafter"/>
</dbReference>
<reference evidence="6 7" key="1">
    <citation type="submission" date="2018-01" db="EMBL/GenBank/DDBJ databases">
        <title>Metagenomic assembled genomes from two thermal pools in the Uzon Caldera, Kamchatka, Russia.</title>
        <authorList>
            <person name="Wilkins L."/>
            <person name="Ettinger C."/>
        </authorList>
    </citation>
    <scope>NUCLEOTIDE SEQUENCE [LARGE SCALE GENOMIC DNA]</scope>
    <source>
        <strain evidence="6">ZAV-07</strain>
    </source>
</reference>
<dbReference type="GO" id="GO:1901982">
    <property type="term" value="F:maltose binding"/>
    <property type="evidence" value="ECO:0007669"/>
    <property type="project" value="TreeGrafter"/>
</dbReference>
<dbReference type="EMBL" id="PNIL01000060">
    <property type="protein sequence ID" value="PMP66996.1"/>
    <property type="molecule type" value="Genomic_DNA"/>
</dbReference>
<dbReference type="PANTHER" id="PTHR30061:SF50">
    <property type="entry name" value="MALTOSE_MALTODEXTRIN-BINDING PERIPLASMIC PROTEIN"/>
    <property type="match status" value="1"/>
</dbReference>
<accession>A0A2J6WDX1</accession>
<organism evidence="6 7">
    <name type="scientific">Caldisericum exile</name>
    <dbReference type="NCBI Taxonomy" id="693075"/>
    <lineage>
        <taxon>Bacteria</taxon>
        <taxon>Pseudomonadati</taxon>
        <taxon>Caldisericota/Cryosericota group</taxon>
        <taxon>Caldisericota</taxon>
        <taxon>Caldisericia</taxon>
        <taxon>Caldisericales</taxon>
        <taxon>Caldisericaceae</taxon>
        <taxon>Caldisericum</taxon>
    </lineage>
</organism>
<keyword evidence="4 5" id="KW-0732">Signal</keyword>
<comment type="similarity">
    <text evidence="1">Belongs to the bacterial solute-binding protein 1 family.</text>
</comment>
<dbReference type="GO" id="GO:0015144">
    <property type="term" value="F:carbohydrate transmembrane transporter activity"/>
    <property type="evidence" value="ECO:0007669"/>
    <property type="project" value="InterPro"/>
</dbReference>
<dbReference type="GO" id="GO:0015768">
    <property type="term" value="P:maltose transport"/>
    <property type="evidence" value="ECO:0007669"/>
    <property type="project" value="TreeGrafter"/>
</dbReference>